<dbReference type="Proteomes" id="UP000005622">
    <property type="component" value="Unassembled WGS sequence"/>
</dbReference>
<gene>
    <name evidence="10" type="ORF">NERG_00904</name>
    <name evidence="11" type="ORF">NESG_01243</name>
</gene>
<dbReference type="GO" id="GO:0061630">
    <property type="term" value="F:ubiquitin protein ligase activity"/>
    <property type="evidence" value="ECO:0007669"/>
    <property type="project" value="InterPro"/>
</dbReference>
<dbReference type="InterPro" id="IPR001878">
    <property type="entry name" value="Znf_CCHC"/>
</dbReference>
<dbReference type="Gene3D" id="3.30.40.10">
    <property type="entry name" value="Zinc/RING finger domain, C3HC4 (zinc finger)"/>
    <property type="match status" value="1"/>
</dbReference>
<keyword evidence="12" id="KW-1185">Reference proteome</keyword>
<dbReference type="InterPro" id="IPR036875">
    <property type="entry name" value="Znf_CCHC_sf"/>
</dbReference>
<evidence type="ECO:0000256" key="6">
    <source>
        <dbReference type="PROSITE-ProRule" id="PRU00047"/>
    </source>
</evidence>
<keyword evidence="4" id="KW-0862">Zinc</keyword>
<dbReference type="InterPro" id="IPR001841">
    <property type="entry name" value="Znf_RING"/>
</dbReference>
<dbReference type="AlphaFoldDB" id="H8ZBF5"/>
<dbReference type="STRING" id="944018.H8ZBF5"/>
<evidence type="ECO:0008006" key="13">
    <source>
        <dbReference type="Google" id="ProtNLM"/>
    </source>
</evidence>
<dbReference type="InterPro" id="IPR013083">
    <property type="entry name" value="Znf_RING/FYVE/PHD"/>
</dbReference>
<dbReference type="SMART" id="SM00184">
    <property type="entry name" value="RING"/>
    <property type="match status" value="1"/>
</dbReference>
<dbReference type="GO" id="GO:0003676">
    <property type="term" value="F:nucleic acid binding"/>
    <property type="evidence" value="ECO:0007669"/>
    <property type="project" value="InterPro"/>
</dbReference>
<evidence type="ECO:0000256" key="4">
    <source>
        <dbReference type="ARBA" id="ARBA00022833"/>
    </source>
</evidence>
<evidence type="ECO:0000256" key="2">
    <source>
        <dbReference type="ARBA" id="ARBA00022723"/>
    </source>
</evidence>
<dbReference type="GO" id="GO:0006397">
    <property type="term" value="P:mRNA processing"/>
    <property type="evidence" value="ECO:0007669"/>
    <property type="project" value="InterPro"/>
</dbReference>
<reference evidence="11 12" key="3">
    <citation type="journal article" date="2014" name="Genome Announc.">
        <title>Genome Sequence of the Microsporidian Species Nematocida sp1 Strain ERTm6 (ATCC PRA-372).</title>
        <authorList>
            <person name="Bakowski M.A."/>
            <person name="Priest M."/>
            <person name="Young S."/>
            <person name="Cuomo C.A."/>
            <person name="Troemel E.R."/>
        </authorList>
    </citation>
    <scope>NUCLEOTIDE SEQUENCE [LARGE SCALE GENOMIC DNA]</scope>
    <source>
        <strain evidence="11 12">ERTm6</strain>
    </source>
</reference>
<dbReference type="Pfam" id="PF08783">
    <property type="entry name" value="DWNN"/>
    <property type="match status" value="1"/>
</dbReference>
<dbReference type="PROSITE" id="PS00518">
    <property type="entry name" value="ZF_RING_1"/>
    <property type="match status" value="1"/>
</dbReference>
<dbReference type="PROSITE" id="PS50089">
    <property type="entry name" value="ZF_RING_2"/>
    <property type="match status" value="1"/>
</dbReference>
<evidence type="ECO:0000259" key="8">
    <source>
        <dbReference type="PROSITE" id="PS50158"/>
    </source>
</evidence>
<evidence type="ECO:0000259" key="9">
    <source>
        <dbReference type="PROSITE" id="PS51282"/>
    </source>
</evidence>
<keyword evidence="5" id="KW-0539">Nucleus</keyword>
<reference evidence="10" key="1">
    <citation type="submission" date="2011-03" db="EMBL/GenBank/DDBJ databases">
        <title>The Genome Sequence of Nematocida sp1 strain ERTm2.</title>
        <authorList>
            <consortium name="The Broad Institute Genome Sequencing Platform"/>
            <consortium name="The Broad Institute Genome Sequencing Center for Infectious Disease"/>
            <person name="Cuomo C."/>
            <person name="Troemel E."/>
            <person name="Young S.K."/>
            <person name="Zeng Q."/>
            <person name="Gargeya S."/>
            <person name="Fitzgerald M."/>
            <person name="Haas B."/>
            <person name="Abouelleil A."/>
            <person name="Alvarado L."/>
            <person name="Arachchi H.M."/>
            <person name="Berlin A."/>
            <person name="Brown A."/>
            <person name="Chapman S.B."/>
            <person name="Chen Z."/>
            <person name="Dunbar C."/>
            <person name="Freedman E."/>
            <person name="Gearin G."/>
            <person name="Gellesch M."/>
            <person name="Goldberg J."/>
            <person name="Griggs A."/>
            <person name="Gujja S."/>
            <person name="Heilman E.R."/>
            <person name="Heiman D."/>
            <person name="Howarth C."/>
            <person name="Larson L."/>
            <person name="Lui A."/>
            <person name="MacDonald P.J.P."/>
            <person name="Mehta T."/>
            <person name="Montmayeur A."/>
            <person name="Murphy C."/>
            <person name="Neiman D."/>
            <person name="Pearson M."/>
            <person name="Priest M."/>
            <person name="Roberts A."/>
            <person name="Saif S."/>
            <person name="Shea T."/>
            <person name="Shenoy N."/>
            <person name="Sisk P."/>
            <person name="Stolte C."/>
            <person name="Sykes S."/>
            <person name="White J."/>
            <person name="Yandava C."/>
            <person name="Wortman J."/>
            <person name="Nusbaum C."/>
            <person name="Birren B."/>
        </authorList>
    </citation>
    <scope>NUCLEOTIDE SEQUENCE</scope>
    <source>
        <strain evidence="10">ERTm2</strain>
    </source>
</reference>
<evidence type="ECO:0000313" key="11">
    <source>
        <dbReference type="EMBL" id="KFG26128.1"/>
    </source>
</evidence>
<keyword evidence="3 6" id="KW-0863">Zinc-finger</keyword>
<dbReference type="GO" id="GO:0008270">
    <property type="term" value="F:zinc ion binding"/>
    <property type="evidence" value="ECO:0007669"/>
    <property type="project" value="UniProtKB-KW"/>
</dbReference>
<dbReference type="SUPFAM" id="SSF57756">
    <property type="entry name" value="Retrovirus zinc finger-like domains"/>
    <property type="match status" value="1"/>
</dbReference>
<dbReference type="InterPro" id="IPR033489">
    <property type="entry name" value="RBBP6"/>
</dbReference>
<feature type="domain" description="RING-type" evidence="7">
    <location>
        <begin position="206"/>
        <end position="238"/>
    </location>
</feature>
<organism evidence="10">
    <name type="scientific">Nematocida ausubeli (strain ATCC PRA-371 / ERTm2)</name>
    <name type="common">Nematode killer fungus</name>
    <dbReference type="NCBI Taxonomy" id="1913371"/>
    <lineage>
        <taxon>Eukaryota</taxon>
        <taxon>Fungi</taxon>
        <taxon>Fungi incertae sedis</taxon>
        <taxon>Microsporidia</taxon>
        <taxon>Nematocida</taxon>
    </lineage>
</organism>
<dbReference type="OrthoDB" id="5588846at2759"/>
<name>H8ZBF5_NEMA1</name>
<dbReference type="GO" id="GO:0005634">
    <property type="term" value="C:nucleus"/>
    <property type="evidence" value="ECO:0007669"/>
    <property type="project" value="UniProtKB-SubCell"/>
</dbReference>
<sequence>MQVLYRFRSEREFGKIETDRSSMPLWELKAEIAAKRYLTFHDYHLVFYMENEETPITNNYAVIYSNMNIIIERVPNHINSGYKEALERAKQPEEQIKVKEEAGSITMHNIHGIKTPPDSYICFRCGQKGHFIQMCPTNSNKQYDAMRIKKATGIPKTFLVPVEETSPTSVLLNEEGKFVRAQPQTMEFSRRFRSSEERSIPPEFMCPQCNSLIVEAVKMKCKHTVCEYCVSGRCPVCKKKSSSVSIDTKMRKKIESFLENSKA</sequence>
<dbReference type="SMART" id="SM00343">
    <property type="entry name" value="ZnF_C2HC"/>
    <property type="match status" value="1"/>
</dbReference>
<accession>H8ZBF5</accession>
<dbReference type="InterPro" id="IPR014891">
    <property type="entry name" value="DWNN_domain"/>
</dbReference>
<evidence type="ECO:0000313" key="12">
    <source>
        <dbReference type="Proteomes" id="UP000054524"/>
    </source>
</evidence>
<dbReference type="HOGENOM" id="CLU_1160858_0_0_1"/>
<dbReference type="GO" id="GO:0006511">
    <property type="term" value="P:ubiquitin-dependent protein catabolic process"/>
    <property type="evidence" value="ECO:0007669"/>
    <property type="project" value="TreeGrafter"/>
</dbReference>
<reference evidence="11" key="2">
    <citation type="submission" date="2012-10" db="EMBL/GenBank/DDBJ databases">
        <authorList>
            <consortium name="The Broad Institute Genome Sequencing Platform"/>
            <consortium name="The Broad Institute Genome Sequencing Center for Infectious Disease"/>
            <person name="Cuomo C."/>
            <person name="Troemel E."/>
            <person name="Walker B."/>
            <person name="Young S.K."/>
            <person name="Zeng Q."/>
            <person name="Gargeya S."/>
            <person name="Fitzgerald M."/>
            <person name="Haas B."/>
            <person name="Abouelleil A."/>
            <person name="Alvarado L."/>
            <person name="Arachchi H.M."/>
            <person name="Berlin A.M."/>
            <person name="Chapman S.B."/>
            <person name="Goldberg J."/>
            <person name="Griggs A."/>
            <person name="Gujja S."/>
            <person name="Hansen M."/>
            <person name="Howarth C."/>
            <person name="Imamovic A."/>
            <person name="Larimer J."/>
            <person name="McCowan C."/>
            <person name="Murphy C."/>
            <person name="Neiman D."/>
            <person name="Pearson M."/>
            <person name="Priest M."/>
            <person name="Roberts A."/>
            <person name="Saif S."/>
            <person name="Shea T."/>
            <person name="Sisk P."/>
            <person name="Sykes S."/>
            <person name="Wortman J."/>
            <person name="Nusbaum C."/>
            <person name="Birren B."/>
        </authorList>
    </citation>
    <scope>NUCLEOTIDE SEQUENCE</scope>
    <source>
        <strain evidence="11">ERTm6</strain>
    </source>
</reference>
<dbReference type="InterPro" id="IPR017907">
    <property type="entry name" value="Znf_RING_CS"/>
</dbReference>
<protein>
    <recommendedName>
        <fullName evidence="13">CCHC-type domain-containing protein</fullName>
    </recommendedName>
</protein>
<evidence type="ECO:0000256" key="5">
    <source>
        <dbReference type="ARBA" id="ARBA00023242"/>
    </source>
</evidence>
<evidence type="ECO:0000256" key="3">
    <source>
        <dbReference type="ARBA" id="ARBA00022771"/>
    </source>
</evidence>
<dbReference type="SUPFAM" id="SSF57850">
    <property type="entry name" value="RING/U-box"/>
    <property type="match status" value="1"/>
</dbReference>
<dbReference type="Pfam" id="PF13696">
    <property type="entry name" value="zf-CCHC_2"/>
    <property type="match status" value="1"/>
</dbReference>
<accession>A0A086J1W0</accession>
<dbReference type="PANTHER" id="PTHR15439">
    <property type="entry name" value="RETINOBLASTOMA-BINDING PROTEIN 6"/>
    <property type="match status" value="1"/>
</dbReference>
<feature type="domain" description="DWNN" evidence="9">
    <location>
        <begin position="3"/>
        <end position="75"/>
    </location>
</feature>
<dbReference type="PROSITE" id="PS50158">
    <property type="entry name" value="ZF_CCHC"/>
    <property type="match status" value="1"/>
</dbReference>
<evidence type="ECO:0000259" key="7">
    <source>
        <dbReference type="PROSITE" id="PS50089"/>
    </source>
</evidence>
<dbReference type="Proteomes" id="UP000054524">
    <property type="component" value="Unassembled WGS sequence"/>
</dbReference>
<dbReference type="GO" id="GO:0016567">
    <property type="term" value="P:protein ubiquitination"/>
    <property type="evidence" value="ECO:0007669"/>
    <property type="project" value="InterPro"/>
</dbReference>
<dbReference type="EMBL" id="JH604634">
    <property type="protein sequence ID" value="EHY66208.1"/>
    <property type="molecule type" value="Genomic_DNA"/>
</dbReference>
<dbReference type="InterPro" id="IPR025829">
    <property type="entry name" value="Zn_knuckle_CX2CX3GHX4C"/>
</dbReference>
<evidence type="ECO:0000256" key="1">
    <source>
        <dbReference type="ARBA" id="ARBA00004123"/>
    </source>
</evidence>
<dbReference type="PROSITE" id="PS51282">
    <property type="entry name" value="DWNN"/>
    <property type="match status" value="1"/>
</dbReference>
<evidence type="ECO:0000313" key="10">
    <source>
        <dbReference type="EMBL" id="EHY66208.1"/>
    </source>
</evidence>
<dbReference type="Gene3D" id="4.10.60.10">
    <property type="entry name" value="Zinc finger, CCHC-type"/>
    <property type="match status" value="1"/>
</dbReference>
<proteinExistence type="predicted"/>
<dbReference type="PANTHER" id="PTHR15439:SF0">
    <property type="entry name" value="CELL DIVISION CYCLE AND APOPTOSIS REGULATOR PROTEIN 1-RELATED"/>
    <property type="match status" value="1"/>
</dbReference>
<dbReference type="EMBL" id="AKIJ01000003">
    <property type="protein sequence ID" value="KFG26128.1"/>
    <property type="molecule type" value="Genomic_DNA"/>
</dbReference>
<comment type="subcellular location">
    <subcellularLocation>
        <location evidence="1">Nucleus</location>
    </subcellularLocation>
</comment>
<feature type="domain" description="CCHC-type" evidence="8">
    <location>
        <begin position="122"/>
        <end position="136"/>
    </location>
</feature>
<dbReference type="Gene3D" id="3.10.20.90">
    <property type="entry name" value="Phosphatidylinositol 3-kinase Catalytic Subunit, Chain A, domain 1"/>
    <property type="match status" value="1"/>
</dbReference>
<dbReference type="SMART" id="SM01180">
    <property type="entry name" value="DWNN"/>
    <property type="match status" value="1"/>
</dbReference>
<keyword evidence="2" id="KW-0479">Metal-binding</keyword>